<dbReference type="CDD" id="cd06267">
    <property type="entry name" value="PBP1_LacI_sugar_binding-like"/>
    <property type="match status" value="1"/>
</dbReference>
<keyword evidence="3" id="KW-0804">Transcription</keyword>
<dbReference type="Gene3D" id="3.40.50.2300">
    <property type="match status" value="2"/>
</dbReference>
<dbReference type="RefSeq" id="WP_007707228.1">
    <property type="nucleotide sequence ID" value="NZ_JAWRJJ010000052.1"/>
</dbReference>
<dbReference type="SUPFAM" id="SSF53822">
    <property type="entry name" value="Periplasmic binding protein-like I"/>
    <property type="match status" value="1"/>
</dbReference>
<dbReference type="Gene3D" id="1.10.260.40">
    <property type="entry name" value="lambda repressor-like DNA-binding domains"/>
    <property type="match status" value="1"/>
</dbReference>
<dbReference type="OrthoDB" id="9789891at2"/>
<feature type="domain" description="HTH lacI-type" evidence="4">
    <location>
        <begin position="1"/>
        <end position="55"/>
    </location>
</feature>
<dbReference type="Proteomes" id="UP000283880">
    <property type="component" value="Unassembled WGS sequence"/>
</dbReference>
<dbReference type="SMART" id="SM00354">
    <property type="entry name" value="HTH_LACI"/>
    <property type="match status" value="1"/>
</dbReference>
<dbReference type="InterPro" id="IPR028082">
    <property type="entry name" value="Peripla_BP_I"/>
</dbReference>
<dbReference type="InterPro" id="IPR001761">
    <property type="entry name" value="Peripla_BP/Lac1_sug-bd_dom"/>
</dbReference>
<dbReference type="GO" id="GO:0003700">
    <property type="term" value="F:DNA-binding transcription factor activity"/>
    <property type="evidence" value="ECO:0007669"/>
    <property type="project" value="TreeGrafter"/>
</dbReference>
<gene>
    <name evidence="5" type="ORF">DWV29_12505</name>
</gene>
<dbReference type="InterPro" id="IPR010982">
    <property type="entry name" value="Lambda_DNA-bd_dom_sf"/>
</dbReference>
<evidence type="ECO:0000256" key="3">
    <source>
        <dbReference type="ARBA" id="ARBA00023163"/>
    </source>
</evidence>
<organism evidence="5 6">
    <name type="scientific">Enterocloster asparagiformis</name>
    <dbReference type="NCBI Taxonomy" id="333367"/>
    <lineage>
        <taxon>Bacteria</taxon>
        <taxon>Bacillati</taxon>
        <taxon>Bacillota</taxon>
        <taxon>Clostridia</taxon>
        <taxon>Lachnospirales</taxon>
        <taxon>Lachnospiraceae</taxon>
        <taxon>Enterocloster</taxon>
    </lineage>
</organism>
<dbReference type="GO" id="GO:0000976">
    <property type="term" value="F:transcription cis-regulatory region binding"/>
    <property type="evidence" value="ECO:0007669"/>
    <property type="project" value="TreeGrafter"/>
</dbReference>
<evidence type="ECO:0000259" key="4">
    <source>
        <dbReference type="PROSITE" id="PS50932"/>
    </source>
</evidence>
<comment type="caution">
    <text evidence="5">The sequence shown here is derived from an EMBL/GenBank/DDBJ whole genome shotgun (WGS) entry which is preliminary data.</text>
</comment>
<dbReference type="CDD" id="cd01392">
    <property type="entry name" value="HTH_LacI"/>
    <property type="match status" value="1"/>
</dbReference>
<evidence type="ECO:0000256" key="1">
    <source>
        <dbReference type="ARBA" id="ARBA00023015"/>
    </source>
</evidence>
<accession>A0A413FFL9</accession>
<dbReference type="Pfam" id="PF00532">
    <property type="entry name" value="Peripla_BP_1"/>
    <property type="match status" value="1"/>
</dbReference>
<evidence type="ECO:0000256" key="2">
    <source>
        <dbReference type="ARBA" id="ARBA00023125"/>
    </source>
</evidence>
<dbReference type="PANTHER" id="PTHR30146:SF109">
    <property type="entry name" value="HTH-TYPE TRANSCRIPTIONAL REGULATOR GALS"/>
    <property type="match status" value="1"/>
</dbReference>
<dbReference type="InterPro" id="IPR000843">
    <property type="entry name" value="HTH_LacI"/>
</dbReference>
<keyword evidence="1" id="KW-0805">Transcription regulation</keyword>
<reference evidence="5 6" key="1">
    <citation type="submission" date="2018-08" db="EMBL/GenBank/DDBJ databases">
        <title>A genome reference for cultivated species of the human gut microbiota.</title>
        <authorList>
            <person name="Zou Y."/>
            <person name="Xue W."/>
            <person name="Luo G."/>
        </authorList>
    </citation>
    <scope>NUCLEOTIDE SEQUENCE [LARGE SCALE GENOMIC DNA]</scope>
    <source>
        <strain evidence="5 6">AF04-15</strain>
    </source>
</reference>
<dbReference type="PROSITE" id="PS50932">
    <property type="entry name" value="HTH_LACI_2"/>
    <property type="match status" value="1"/>
</dbReference>
<protein>
    <submittedName>
        <fullName evidence="5">LacI family transcriptional regulator</fullName>
    </submittedName>
</protein>
<dbReference type="EMBL" id="QSBM01000008">
    <property type="protein sequence ID" value="RGX29343.1"/>
    <property type="molecule type" value="Genomic_DNA"/>
</dbReference>
<evidence type="ECO:0000313" key="6">
    <source>
        <dbReference type="Proteomes" id="UP000283880"/>
    </source>
</evidence>
<name>A0A413FFL9_9FIRM</name>
<dbReference type="Pfam" id="PF00356">
    <property type="entry name" value="LacI"/>
    <property type="match status" value="1"/>
</dbReference>
<dbReference type="PANTHER" id="PTHR30146">
    <property type="entry name" value="LACI-RELATED TRANSCRIPTIONAL REPRESSOR"/>
    <property type="match status" value="1"/>
</dbReference>
<dbReference type="AlphaFoldDB" id="A0A413FFL9"/>
<dbReference type="PROSITE" id="PS00356">
    <property type="entry name" value="HTH_LACI_1"/>
    <property type="match status" value="1"/>
</dbReference>
<keyword evidence="2" id="KW-0238">DNA-binding</keyword>
<evidence type="ECO:0000313" key="5">
    <source>
        <dbReference type="EMBL" id="RGX29343.1"/>
    </source>
</evidence>
<sequence>MGIKEVAKLAGVSVSTVSRALNETTYVKDETRLRVLDAAHKLNYSPNAFAKGLKSNKSNTIALVIPDIGNMIFPKITQGVEQVMRKNGYITVLCNTGEDGNAEQEYIKTLAGQRIDGFIFATMTKQSAYINELRNQGVPVVLAGRYNDESIDAIGVDNFKAGYDATNYLIGIGHRKIVFVMGNPKLCLYEQRLAGYKKALEDNGMEYHEEYVLHEMYDSISLYAQTKKLFERIPDIEAIVASSDPKAFTIMRALRDIGKNIPGDVSVVGIDDVEISALIDPPLSTVAQPLIRMGELAAKKLIAQIQYKERTGALMEPTVDILDVRLIIRGTTEKRR</sequence>
<proteinExistence type="predicted"/>
<dbReference type="SUPFAM" id="SSF47413">
    <property type="entry name" value="lambda repressor-like DNA-binding domains"/>
    <property type="match status" value="1"/>
</dbReference>